<keyword evidence="4" id="KW-0507">mRNA processing</keyword>
<evidence type="ECO:0000256" key="5">
    <source>
        <dbReference type="ARBA" id="ARBA00022884"/>
    </source>
</evidence>
<evidence type="ECO:0000256" key="7">
    <source>
        <dbReference type="ARBA" id="ARBA00047984"/>
    </source>
</evidence>
<sequence length="127" mass="14488">LRGPRILVYSRDSTTTFQIPLETKKIIKGVTLVYLREIWEQKLRMWFIFATNYTRGSFGSNFVPAGIQTSFRTSNPTGTYQNGYDTIQQYGSNVPYMHHGVNQQVFAYPATAAEPIFGYPVQTGYSQ</sequence>
<dbReference type="Proteomes" id="UP000429181">
    <property type="component" value="Chromosome 17"/>
</dbReference>
<dbReference type="GO" id="GO:0006397">
    <property type="term" value="P:mRNA processing"/>
    <property type="evidence" value="ECO:0007669"/>
    <property type="project" value="UniProtKB-KW"/>
</dbReference>
<evidence type="ECO:0000313" key="9">
    <source>
        <dbReference type="Proteomes" id="UP000429181"/>
    </source>
</evidence>
<reference evidence="8 9" key="1">
    <citation type="submission" date="2018-11" db="EMBL/GenBank/DDBJ databases">
        <title>Haplotype-resolved cattle genomes.</title>
        <authorList>
            <person name="Low W.Y."/>
            <person name="Tearle R."/>
            <person name="Bickhart D.M."/>
            <person name="Rosen B.D."/>
            <person name="Koren S."/>
            <person name="Rhie A."/>
            <person name="Hiendleder S."/>
            <person name="Phillippy A.M."/>
            <person name="Smith T.P.L."/>
            <person name="Williams J.L."/>
        </authorList>
    </citation>
    <scope>NUCLEOTIDE SEQUENCE [LARGE SCALE GENOMIC DNA]</scope>
</reference>
<dbReference type="GO" id="GO:0003723">
    <property type="term" value="F:RNA binding"/>
    <property type="evidence" value="ECO:0007669"/>
    <property type="project" value="UniProtKB-KW"/>
</dbReference>
<dbReference type="AlphaFoldDB" id="A0A4W2GLM9"/>
<dbReference type="SMART" id="SM01414">
    <property type="entry name" value="P68HR"/>
    <property type="match status" value="1"/>
</dbReference>
<keyword evidence="3" id="KW-0963">Cytoplasm</keyword>
<comment type="subcellular location">
    <subcellularLocation>
        <location evidence="1">Cytoplasm</location>
    </subcellularLocation>
    <subcellularLocation>
        <location evidence="2">Nucleus</location>
        <location evidence="2">Nucleolus</location>
    </subcellularLocation>
</comment>
<keyword evidence="5" id="KW-0694">RNA-binding</keyword>
<keyword evidence="6" id="KW-0539">Nucleus</keyword>
<organism evidence="8 9">
    <name type="scientific">Bos indicus x Bos taurus</name>
    <name type="common">Hybrid cattle</name>
    <dbReference type="NCBI Taxonomy" id="30522"/>
    <lineage>
        <taxon>Eukaryota</taxon>
        <taxon>Metazoa</taxon>
        <taxon>Chordata</taxon>
        <taxon>Craniata</taxon>
        <taxon>Vertebrata</taxon>
        <taxon>Euteleostomi</taxon>
        <taxon>Mammalia</taxon>
        <taxon>Eutheria</taxon>
        <taxon>Laurasiatheria</taxon>
        <taxon>Artiodactyla</taxon>
        <taxon>Ruminantia</taxon>
        <taxon>Pecora</taxon>
        <taxon>Bovidae</taxon>
        <taxon>Bovinae</taxon>
        <taxon>Bos</taxon>
    </lineage>
</organism>
<proteinExistence type="predicted"/>
<reference evidence="8" key="2">
    <citation type="submission" date="2025-08" db="UniProtKB">
        <authorList>
            <consortium name="Ensembl"/>
        </authorList>
    </citation>
    <scope>IDENTIFICATION</scope>
</reference>
<dbReference type="GeneTree" id="ENSGT01030000239371"/>
<dbReference type="GO" id="GO:0003724">
    <property type="term" value="F:RNA helicase activity"/>
    <property type="evidence" value="ECO:0007669"/>
    <property type="project" value="UniProtKB-EC"/>
</dbReference>
<evidence type="ECO:0000256" key="4">
    <source>
        <dbReference type="ARBA" id="ARBA00022664"/>
    </source>
</evidence>
<dbReference type="GO" id="GO:0005737">
    <property type="term" value="C:cytoplasm"/>
    <property type="evidence" value="ECO:0007669"/>
    <property type="project" value="UniProtKB-SubCell"/>
</dbReference>
<dbReference type="Pfam" id="PF08061">
    <property type="entry name" value="P68HR"/>
    <property type="match status" value="1"/>
</dbReference>
<evidence type="ECO:0000256" key="6">
    <source>
        <dbReference type="ARBA" id="ARBA00023242"/>
    </source>
</evidence>
<evidence type="ECO:0000313" key="8">
    <source>
        <dbReference type="Ensembl" id="ENSBIXP00005019818.1"/>
    </source>
</evidence>
<accession>A0A4W2GLM9</accession>
<dbReference type="GO" id="GO:0005634">
    <property type="term" value="C:nucleus"/>
    <property type="evidence" value="ECO:0007669"/>
    <property type="project" value="UniProtKB-SubCell"/>
</dbReference>
<evidence type="ECO:0000256" key="2">
    <source>
        <dbReference type="ARBA" id="ARBA00004604"/>
    </source>
</evidence>
<protein>
    <submittedName>
        <fullName evidence="8">Uncharacterized protein</fullName>
    </submittedName>
</protein>
<evidence type="ECO:0000256" key="3">
    <source>
        <dbReference type="ARBA" id="ARBA00022490"/>
    </source>
</evidence>
<evidence type="ECO:0000256" key="1">
    <source>
        <dbReference type="ARBA" id="ARBA00004496"/>
    </source>
</evidence>
<comment type="catalytic activity">
    <reaction evidence="7">
        <text>ATP + H2O = ADP + phosphate + H(+)</text>
        <dbReference type="Rhea" id="RHEA:13065"/>
        <dbReference type="ChEBI" id="CHEBI:15377"/>
        <dbReference type="ChEBI" id="CHEBI:15378"/>
        <dbReference type="ChEBI" id="CHEBI:30616"/>
        <dbReference type="ChEBI" id="CHEBI:43474"/>
        <dbReference type="ChEBI" id="CHEBI:456216"/>
        <dbReference type="EC" id="3.6.4.13"/>
    </reaction>
</comment>
<dbReference type="Ensembl" id="ENSBIXT00005032879.1">
    <property type="protein sequence ID" value="ENSBIXP00005019818.1"/>
    <property type="gene ID" value="ENSBIXG00005003923.1"/>
</dbReference>
<name>A0A4W2GLM9_BOBOX</name>
<dbReference type="InterPro" id="IPR012587">
    <property type="entry name" value="P68_rpt"/>
</dbReference>